<dbReference type="Proteomes" id="UP000276133">
    <property type="component" value="Unassembled WGS sequence"/>
</dbReference>
<evidence type="ECO:0000313" key="1">
    <source>
        <dbReference type="EMBL" id="RNA11446.1"/>
    </source>
</evidence>
<evidence type="ECO:0000313" key="2">
    <source>
        <dbReference type="Proteomes" id="UP000276133"/>
    </source>
</evidence>
<reference evidence="1 2" key="1">
    <citation type="journal article" date="2018" name="Sci. Rep.">
        <title>Genomic signatures of local adaptation to the degree of environmental predictability in rotifers.</title>
        <authorList>
            <person name="Franch-Gras L."/>
            <person name="Hahn C."/>
            <person name="Garcia-Roger E.M."/>
            <person name="Carmona M.J."/>
            <person name="Serra M."/>
            <person name="Gomez A."/>
        </authorList>
    </citation>
    <scope>NUCLEOTIDE SEQUENCE [LARGE SCALE GENOMIC DNA]</scope>
    <source>
        <strain evidence="1">HYR1</strain>
    </source>
</reference>
<gene>
    <name evidence="1" type="ORF">BpHYR1_009890</name>
</gene>
<accession>A0A3M7QJ26</accession>
<organism evidence="1 2">
    <name type="scientific">Brachionus plicatilis</name>
    <name type="common">Marine rotifer</name>
    <name type="synonym">Brachionus muelleri</name>
    <dbReference type="NCBI Taxonomy" id="10195"/>
    <lineage>
        <taxon>Eukaryota</taxon>
        <taxon>Metazoa</taxon>
        <taxon>Spiralia</taxon>
        <taxon>Gnathifera</taxon>
        <taxon>Rotifera</taxon>
        <taxon>Eurotatoria</taxon>
        <taxon>Monogononta</taxon>
        <taxon>Pseudotrocha</taxon>
        <taxon>Ploima</taxon>
        <taxon>Brachionidae</taxon>
        <taxon>Brachionus</taxon>
    </lineage>
</organism>
<name>A0A3M7QJ26_BRAPC</name>
<dbReference type="EMBL" id="REGN01005948">
    <property type="protein sequence ID" value="RNA11446.1"/>
    <property type="molecule type" value="Genomic_DNA"/>
</dbReference>
<protein>
    <submittedName>
        <fullName evidence="1">Uncharacterized protein</fullName>
    </submittedName>
</protein>
<comment type="caution">
    <text evidence="1">The sequence shown here is derived from an EMBL/GenBank/DDBJ whole genome shotgun (WGS) entry which is preliminary data.</text>
</comment>
<sequence length="148" mass="17558">MNYPIPAESYHILLGNIRGVSLLKKQSQELVNLIRKTLIHFELPGICNKSQILKFEKNLSRKSSFHRLHRCPSTMWPNACKFSESKIKILQKIQLFIFKIASSLSTYRVYNQLFKKPASESPFMFHQNFCVLYKIKSIRYYHLYLQIQ</sequence>
<proteinExistence type="predicted"/>
<dbReference type="AlphaFoldDB" id="A0A3M7QJ26"/>
<keyword evidence="2" id="KW-1185">Reference proteome</keyword>